<accession>A0A7T6XLF8</accession>
<evidence type="ECO:0000313" key="2">
    <source>
        <dbReference type="EMBL" id="QQK43335.1"/>
    </source>
</evidence>
<dbReference type="Proteomes" id="UP000595662">
    <property type="component" value="Chromosome 2"/>
</dbReference>
<name>A0A7T6XLF8_PENDI</name>
<protein>
    <submittedName>
        <fullName evidence="2">Uncharacterized protein</fullName>
    </submittedName>
</protein>
<sequence>MIYQFAPSRISTRPVGIDRGLMRLRASTEVGSQRGCHTPWTVAVRHTEGADDGYQKRGHSMDSPPANVPSNIVDVEYGIAPFEHWVVIQGSLSGKQLDCSMQ</sequence>
<dbReference type="EMBL" id="CP060775">
    <property type="protein sequence ID" value="QQK43335.1"/>
    <property type="molecule type" value="Genomic_DNA"/>
</dbReference>
<evidence type="ECO:0000313" key="3">
    <source>
        <dbReference type="Proteomes" id="UP000595662"/>
    </source>
</evidence>
<evidence type="ECO:0000256" key="1">
    <source>
        <dbReference type="SAM" id="MobiDB-lite"/>
    </source>
</evidence>
<reference evidence="2 3" key="1">
    <citation type="submission" date="2020-08" db="EMBL/GenBank/DDBJ databases">
        <title>The completed genome sequence of the pathogenic ascomycete fungus Penicillium digitatum.</title>
        <authorList>
            <person name="Wang M."/>
        </authorList>
    </citation>
    <scope>NUCLEOTIDE SEQUENCE [LARGE SCALE GENOMIC DNA]</scope>
    <source>
        <strain evidence="2 3">PdW03</strain>
    </source>
</reference>
<organism evidence="2 3">
    <name type="scientific">Penicillium digitatum</name>
    <name type="common">Green mold</name>
    <dbReference type="NCBI Taxonomy" id="36651"/>
    <lineage>
        <taxon>Eukaryota</taxon>
        <taxon>Fungi</taxon>
        <taxon>Dikarya</taxon>
        <taxon>Ascomycota</taxon>
        <taxon>Pezizomycotina</taxon>
        <taxon>Eurotiomycetes</taxon>
        <taxon>Eurotiomycetidae</taxon>
        <taxon>Eurotiales</taxon>
        <taxon>Aspergillaceae</taxon>
        <taxon>Penicillium</taxon>
    </lineage>
</organism>
<gene>
    <name evidence="2" type="ORF">Pdw03_7236</name>
</gene>
<proteinExistence type="predicted"/>
<dbReference type="GeneID" id="90952943"/>
<feature type="region of interest" description="Disordered" evidence="1">
    <location>
        <begin position="48"/>
        <end position="67"/>
    </location>
</feature>
<dbReference type="AlphaFoldDB" id="A0A7T6XLF8"/>
<dbReference type="RefSeq" id="XP_065956682.1">
    <property type="nucleotide sequence ID" value="XM_066101599.1"/>
</dbReference>